<dbReference type="InterPro" id="IPR040308">
    <property type="entry name" value="HAPR1"/>
</dbReference>
<dbReference type="STRING" id="7574.A0A1S3HQW3"/>
<keyword evidence="4" id="KW-1185">Reference proteome</keyword>
<keyword evidence="2" id="KW-0539">Nucleus</keyword>
<dbReference type="OrthoDB" id="5823474at2759"/>
<dbReference type="PANTHER" id="PTHR31624:SF4">
    <property type="entry name" value="CHROMOSOME 16 OPEN READING FRAME 72"/>
    <property type="match status" value="1"/>
</dbReference>
<gene>
    <name evidence="5" type="primary">LOC106157349</name>
</gene>
<protein>
    <submittedName>
        <fullName evidence="5">UPF0472 protein C16orf72 homolog</fullName>
    </submittedName>
</protein>
<reference evidence="5" key="1">
    <citation type="submission" date="2025-08" db="UniProtKB">
        <authorList>
            <consortium name="RefSeq"/>
        </authorList>
    </citation>
    <scope>IDENTIFICATION</scope>
    <source>
        <tissue evidence="5">Gonads</tissue>
    </source>
</reference>
<evidence type="ECO:0000256" key="3">
    <source>
        <dbReference type="SAM" id="MobiDB-lite"/>
    </source>
</evidence>
<dbReference type="InParanoid" id="A0A1S3HQW3"/>
<evidence type="ECO:0000313" key="5">
    <source>
        <dbReference type="RefSeq" id="XP_013388430.1"/>
    </source>
</evidence>
<proteinExistence type="predicted"/>
<comment type="subcellular location">
    <subcellularLocation>
        <location evidence="1">Nucleus</location>
    </subcellularLocation>
</comment>
<evidence type="ECO:0000256" key="2">
    <source>
        <dbReference type="ARBA" id="ARBA00023242"/>
    </source>
</evidence>
<accession>A0A1S3HQW3</accession>
<organism evidence="4 5">
    <name type="scientific">Lingula anatina</name>
    <name type="common">Brachiopod</name>
    <name type="synonym">Lingula unguis</name>
    <dbReference type="NCBI Taxonomy" id="7574"/>
    <lineage>
        <taxon>Eukaryota</taxon>
        <taxon>Metazoa</taxon>
        <taxon>Spiralia</taxon>
        <taxon>Lophotrochozoa</taxon>
        <taxon>Brachiopoda</taxon>
        <taxon>Linguliformea</taxon>
        <taxon>Lingulata</taxon>
        <taxon>Lingulida</taxon>
        <taxon>Linguloidea</taxon>
        <taxon>Lingulidae</taxon>
        <taxon>Lingula</taxon>
    </lineage>
</organism>
<feature type="region of interest" description="Disordered" evidence="3">
    <location>
        <begin position="229"/>
        <end position="251"/>
    </location>
</feature>
<dbReference type="GO" id="GO:0005634">
    <property type="term" value="C:nucleus"/>
    <property type="evidence" value="ECO:0007669"/>
    <property type="project" value="UniProtKB-SubCell"/>
</dbReference>
<dbReference type="AlphaFoldDB" id="A0A1S3HQW3"/>
<feature type="region of interest" description="Disordered" evidence="3">
    <location>
        <begin position="134"/>
        <end position="156"/>
    </location>
</feature>
<dbReference type="Proteomes" id="UP000085678">
    <property type="component" value="Unplaced"/>
</dbReference>
<evidence type="ECO:0000313" key="4">
    <source>
        <dbReference type="Proteomes" id="UP000085678"/>
    </source>
</evidence>
<dbReference type="GeneID" id="106157349"/>
<name>A0A1S3HQW3_LINAN</name>
<dbReference type="InterPro" id="IPR029196">
    <property type="entry name" value="HAPSTR1-like"/>
</dbReference>
<sequence length="251" mass="29178">MDDDHDREQERFSDHWLKKWEDQCLEELENESNMDDQIQAEREESSQKLWHSFQNAATALAQLYKDRSHGFSMWMPFQNAAGSVTVLYKESADNMKRWFDLGIQCGQQRKTRDIVAWAKKRRRHIRREDLIAFLSGKNPPPRHRPSPTRSRGTSHMNFTECPPAVIPPAEPEPDLQTFREALALQGLNGAMSNVNMGYMPHSQGSPVRNRSSMEELNIFILDELSRHNDRKRTSSGDVIMDSPTRKRSRLL</sequence>
<dbReference type="Pfam" id="PF15251">
    <property type="entry name" value="TAPR1-like"/>
    <property type="match status" value="1"/>
</dbReference>
<dbReference type="PANTHER" id="PTHR31624">
    <property type="entry name" value="UPF0472 PROTEIN C16ORF72"/>
    <property type="match status" value="1"/>
</dbReference>
<dbReference type="KEGG" id="lak:106157349"/>
<dbReference type="RefSeq" id="XP_013388430.1">
    <property type="nucleotide sequence ID" value="XM_013532976.1"/>
</dbReference>
<evidence type="ECO:0000256" key="1">
    <source>
        <dbReference type="ARBA" id="ARBA00004123"/>
    </source>
</evidence>